<dbReference type="InterPro" id="IPR013949">
    <property type="entry name" value="Utp6"/>
</dbReference>
<dbReference type="PANTHER" id="PTHR23271:SF1">
    <property type="entry name" value="U3 SMALL NUCLEOLAR RNA-ASSOCIATED PROTEIN 6 HOMOLOG"/>
    <property type="match status" value="1"/>
</dbReference>
<feature type="domain" description="U3 small nucleolar RNA-associated protein 6 homolog C-terminal" evidence="1">
    <location>
        <begin position="296"/>
        <end position="552"/>
    </location>
</feature>
<dbReference type="GO" id="GO:0032040">
    <property type="term" value="C:small-subunit processome"/>
    <property type="evidence" value="ECO:0007669"/>
    <property type="project" value="TreeGrafter"/>
</dbReference>
<dbReference type="InterPro" id="IPR056907">
    <property type="entry name" value="UTP6_C"/>
</dbReference>
<dbReference type="GO" id="GO:0030515">
    <property type="term" value="F:snoRNA binding"/>
    <property type="evidence" value="ECO:0007669"/>
    <property type="project" value="InterPro"/>
</dbReference>
<dbReference type="Pfam" id="PF24892">
    <property type="entry name" value="UTP6_C"/>
    <property type="match status" value="1"/>
</dbReference>
<organism evidence="2 3">
    <name type="scientific">Aphis glycines</name>
    <name type="common">Soybean aphid</name>
    <dbReference type="NCBI Taxonomy" id="307491"/>
    <lineage>
        <taxon>Eukaryota</taxon>
        <taxon>Metazoa</taxon>
        <taxon>Ecdysozoa</taxon>
        <taxon>Arthropoda</taxon>
        <taxon>Hexapoda</taxon>
        <taxon>Insecta</taxon>
        <taxon>Pterygota</taxon>
        <taxon>Neoptera</taxon>
        <taxon>Paraneoptera</taxon>
        <taxon>Hemiptera</taxon>
        <taxon>Sternorrhyncha</taxon>
        <taxon>Aphidomorpha</taxon>
        <taxon>Aphidoidea</taxon>
        <taxon>Aphididae</taxon>
        <taxon>Aphidini</taxon>
        <taxon>Aphis</taxon>
        <taxon>Aphis</taxon>
    </lineage>
</organism>
<comment type="caution">
    <text evidence="2">The sequence shown here is derived from an EMBL/GenBank/DDBJ whole genome shotgun (WGS) entry which is preliminary data.</text>
</comment>
<evidence type="ECO:0000313" key="2">
    <source>
        <dbReference type="EMBL" id="KAE9543620.1"/>
    </source>
</evidence>
<proteinExistence type="predicted"/>
<keyword evidence="3" id="KW-1185">Reference proteome</keyword>
<dbReference type="InterPro" id="IPR003107">
    <property type="entry name" value="HAT"/>
</dbReference>
<accession>A0A6G0U4B8</accession>
<evidence type="ECO:0000259" key="1">
    <source>
        <dbReference type="Pfam" id="PF24892"/>
    </source>
</evidence>
<protein>
    <recommendedName>
        <fullName evidence="1">U3 small nucleolar RNA-associated protein 6 homolog C-terminal domain-containing protein</fullName>
    </recommendedName>
</protein>
<dbReference type="EMBL" id="VYZN01000008">
    <property type="protein sequence ID" value="KAE9543620.1"/>
    <property type="molecule type" value="Genomic_DNA"/>
</dbReference>
<evidence type="ECO:0000313" key="3">
    <source>
        <dbReference type="Proteomes" id="UP000475862"/>
    </source>
</evidence>
<dbReference type="OrthoDB" id="28112at2759"/>
<dbReference type="GO" id="GO:0034388">
    <property type="term" value="C:Pwp2p-containing subcomplex of 90S preribosome"/>
    <property type="evidence" value="ECO:0007669"/>
    <property type="project" value="TreeGrafter"/>
</dbReference>
<dbReference type="GO" id="GO:0000462">
    <property type="term" value="P:maturation of SSU-rRNA from tricistronic rRNA transcript (SSU-rRNA, 5.8S rRNA, LSU-rRNA)"/>
    <property type="evidence" value="ECO:0007669"/>
    <property type="project" value="InterPro"/>
</dbReference>
<gene>
    <name evidence="2" type="ORF">AGLY_002420</name>
</gene>
<name>A0A6G0U4B8_APHGL</name>
<dbReference type="SMART" id="SM00386">
    <property type="entry name" value="HAT"/>
    <property type="match status" value="3"/>
</dbReference>
<dbReference type="Proteomes" id="UP000475862">
    <property type="component" value="Unassembled WGS sequence"/>
</dbReference>
<dbReference type="PANTHER" id="PTHR23271">
    <property type="entry name" value="HEPATOCELLULAR CARCINOMA-ASSOCIATED ANTIGEN 66"/>
    <property type="match status" value="1"/>
</dbReference>
<sequence>MEMFTYSGVMSSKQLDIEKIFLTTYIMSFEEFKELTDHRKLLNEIILSGKATEEQLMVQINLETIILDSCEEKIEQAMKETNIRDFNTEIVTILSKRINDVYMLLFKKFKYDITLVSSYLEFCSKNKKPFSEYKIVLDDIMDSFHSDPEVYITGAHHALNECNDIESARRYIAIGIKFHDDFKKLYVEEFWVEIQNLNKTGDISIQTALKKYNSIIQQFKNDIHIHIDLVDTIFNEKIKMSQLHCIIIRDMIDKQKENELMWQKLSKIHLNGYVYNYDTEIIQKVQDPNRIDCIKNCICTYNKALKEAKSIMNKRKLWELFLDDVIEIYSSSDTDNQTNKNFINKLADQTFSQAYRSNIMKMPRHFIFWADRNHHDKDRELAVLKRGLTVSNNDVDLWSKLFKYYINRDFLRNAMVVLFESVSIIKEKSLPLWEIMEFYVLNTEEDMVEKFYRQASIIVKIEEINLRFRPEYLEWRVLTFDIESGRQIFSILKFLEPKCHDLYKRMLRFETLNIDVNGKRHIKYMRKLYSEACNKFGHMDVELWYDCIRFEYMYGIPSLVDVIFAAGINLLEKPSYKTKLTEMKTELDVQFRLKREVIHIED</sequence>
<dbReference type="AlphaFoldDB" id="A0A6G0U4B8"/>
<reference evidence="2 3" key="1">
    <citation type="submission" date="2019-08" db="EMBL/GenBank/DDBJ databases">
        <title>The genome of the soybean aphid Biotype 1, its phylome, world population structure and adaptation to the North American continent.</title>
        <authorList>
            <person name="Giordano R."/>
            <person name="Donthu R.K."/>
            <person name="Hernandez A.G."/>
            <person name="Wright C.L."/>
            <person name="Zimin A.V."/>
        </authorList>
    </citation>
    <scope>NUCLEOTIDE SEQUENCE [LARGE SCALE GENOMIC DNA]</scope>
    <source>
        <tissue evidence="2">Whole aphids</tissue>
    </source>
</reference>